<dbReference type="InterPro" id="IPR011990">
    <property type="entry name" value="TPR-like_helical_dom_sf"/>
</dbReference>
<keyword evidence="1" id="KW-0677">Repeat</keyword>
<dbReference type="Proteomes" id="UP000825935">
    <property type="component" value="Chromosome 32"/>
</dbReference>
<reference evidence="3" key="1">
    <citation type="submission" date="2021-08" db="EMBL/GenBank/DDBJ databases">
        <title>WGS assembly of Ceratopteris richardii.</title>
        <authorList>
            <person name="Marchant D.B."/>
            <person name="Chen G."/>
            <person name="Jenkins J."/>
            <person name="Shu S."/>
            <person name="Leebens-Mack J."/>
            <person name="Grimwood J."/>
            <person name="Schmutz J."/>
            <person name="Soltis P."/>
            <person name="Soltis D."/>
            <person name="Chen Z.-H."/>
        </authorList>
    </citation>
    <scope>NUCLEOTIDE SEQUENCE</scope>
    <source>
        <strain evidence="3">Whitten #5841</strain>
        <tissue evidence="3">Leaf</tissue>
    </source>
</reference>
<feature type="repeat" description="PPR" evidence="2">
    <location>
        <begin position="290"/>
        <end position="324"/>
    </location>
</feature>
<feature type="repeat" description="PPR" evidence="2">
    <location>
        <begin position="492"/>
        <end position="526"/>
    </location>
</feature>
<dbReference type="FunFam" id="1.25.40.10:FF:000158">
    <property type="entry name" value="pentatricopeptide repeat-containing protein At2g33680"/>
    <property type="match status" value="1"/>
</dbReference>
<proteinExistence type="predicted"/>
<feature type="repeat" description="PPR" evidence="2">
    <location>
        <begin position="391"/>
        <end position="425"/>
    </location>
</feature>
<dbReference type="Pfam" id="PF01535">
    <property type="entry name" value="PPR"/>
    <property type="match status" value="8"/>
</dbReference>
<evidence type="ECO:0008006" key="5">
    <source>
        <dbReference type="Google" id="ProtNLM"/>
    </source>
</evidence>
<evidence type="ECO:0000256" key="1">
    <source>
        <dbReference type="ARBA" id="ARBA00022737"/>
    </source>
</evidence>
<evidence type="ECO:0000313" key="4">
    <source>
        <dbReference type="Proteomes" id="UP000825935"/>
    </source>
</evidence>
<dbReference type="AlphaFoldDB" id="A0A8T2QTT2"/>
<dbReference type="FunFam" id="1.25.40.10:FF:000285">
    <property type="entry name" value="Pentatricopeptide repeat-containing protein, chloroplastic"/>
    <property type="match status" value="1"/>
</dbReference>
<sequence>MALEMANVEKCVPSLNGHSPFSVDDIINLLHTARKQQNLPLTKLAHLHACNYGIETHESVGNHLVPAFVHAADLLAARRVFDRMSDVNEFSFLSLIEAYMESGDFLSAMGLYRQTTKFNISLTKVSFVLLLNACARHECLEFGKLLHDGIKDQGFQEDMHVSSSLLNMYAKCGMLQRAIEIFDHMSTKDAVAWASLVAGFAKHGHFEEVLKYLNRMDLVGIPPDPVTLVCGVKACAGLRSTVLGYKFHSDAIKKGYETDSFVGNSLVDMYSKCLLVYESHEVFRKLPSQTTITWNALINGYINNDLHNEALSCFHCMKESCVCPDIATYRCALRACSALADVLHGHFMHAEICLKGWEEDVFLGTALLDMYVKCGYLNEARKVFLSLPIRNVVTWNVLIAGYGEQGFCEEALECVKQMHLSGVPCDSLTYTSCLSAGSITRDIQLVEAIHNILETEKCIMDPHIGSVLVDSYIKCGSLHKAQKAFDNLPFRNIVSWTILMSGYIEFGRNLEALTCIEHMQIEGVIPNTVTYLCMLKACGEIGIMDLSRTVHSEILKKGLDQDMSIANSIVDMYMSCNSCIEAQEVFRSLPLCDVVSWNILIAGYVESGHYNEVLELIEKMQENGVSPDILTYYFALTACMSSGMLCNGMYIHAEIAKGGLESDLVVGSNLVSMYVKHGLLKEAWKVFDSLPFKDVVVWTALIAGFMEQGYGEEAWNLVQWMKRDGIVPDDVFWYTIIASLSTHEDIEKSVVCFYMMQEQGVLPDSLVYTDILESCGNSANPMFGKKIHALVKDDAFEAREEGLIVSLIGMYCKCGDGVYAEKLFDESVMKGLPARNALLAGYAHLGKSKYVIDMCRQGSQEWHPDQLTFLSVLNACCHEGLIDEGLEYLKAIGKVSEQYLTYEHCNCIIDLLARSGHVTEAFSMVEHLPFQADTVTWTILLVACQKWGNLELGREAFKHAKRLSSNQSGTFAIMSNIYLDNNHSRNGVNISASEMASWG</sequence>
<feature type="repeat" description="PPR" evidence="2">
    <location>
        <begin position="189"/>
        <end position="223"/>
    </location>
</feature>
<dbReference type="FunFam" id="1.25.40.10:FF:000343">
    <property type="entry name" value="Pentatricopeptide repeat-containing protein At3g58590"/>
    <property type="match status" value="1"/>
</dbReference>
<dbReference type="EMBL" id="CM035437">
    <property type="protein sequence ID" value="KAH7287010.1"/>
    <property type="molecule type" value="Genomic_DNA"/>
</dbReference>
<dbReference type="PROSITE" id="PS51375">
    <property type="entry name" value="PPR"/>
    <property type="match status" value="7"/>
</dbReference>
<dbReference type="Gene3D" id="1.25.40.10">
    <property type="entry name" value="Tetratricopeptide repeat domain"/>
    <property type="match status" value="8"/>
</dbReference>
<dbReference type="Pfam" id="PF13041">
    <property type="entry name" value="PPR_2"/>
    <property type="match status" value="5"/>
</dbReference>
<evidence type="ECO:0000313" key="3">
    <source>
        <dbReference type="EMBL" id="KAH7287010.1"/>
    </source>
</evidence>
<feature type="repeat" description="PPR" evidence="2">
    <location>
        <begin position="158"/>
        <end position="188"/>
    </location>
</feature>
<accession>A0A8T2QTT2</accession>
<dbReference type="NCBIfam" id="TIGR00756">
    <property type="entry name" value="PPR"/>
    <property type="match status" value="5"/>
</dbReference>
<feature type="repeat" description="PPR" evidence="2">
    <location>
        <begin position="694"/>
        <end position="728"/>
    </location>
</feature>
<dbReference type="InterPro" id="IPR046960">
    <property type="entry name" value="PPR_At4g14850-like_plant"/>
</dbReference>
<dbReference type="GO" id="GO:0009451">
    <property type="term" value="P:RNA modification"/>
    <property type="evidence" value="ECO:0007669"/>
    <property type="project" value="InterPro"/>
</dbReference>
<evidence type="ECO:0000256" key="2">
    <source>
        <dbReference type="PROSITE-ProRule" id="PRU00708"/>
    </source>
</evidence>
<keyword evidence="4" id="KW-1185">Reference proteome</keyword>
<dbReference type="OrthoDB" id="509099at2759"/>
<dbReference type="PANTHER" id="PTHR47926">
    <property type="entry name" value="PENTATRICOPEPTIDE REPEAT-CONTAINING PROTEIN"/>
    <property type="match status" value="1"/>
</dbReference>
<dbReference type="GO" id="GO:0003723">
    <property type="term" value="F:RNA binding"/>
    <property type="evidence" value="ECO:0007669"/>
    <property type="project" value="InterPro"/>
</dbReference>
<dbReference type="InterPro" id="IPR002885">
    <property type="entry name" value="PPR_rpt"/>
</dbReference>
<feature type="repeat" description="PPR" evidence="2">
    <location>
        <begin position="593"/>
        <end position="627"/>
    </location>
</feature>
<name>A0A8T2QTT2_CERRI</name>
<organism evidence="3 4">
    <name type="scientific">Ceratopteris richardii</name>
    <name type="common">Triangle waterfern</name>
    <dbReference type="NCBI Taxonomy" id="49495"/>
    <lineage>
        <taxon>Eukaryota</taxon>
        <taxon>Viridiplantae</taxon>
        <taxon>Streptophyta</taxon>
        <taxon>Embryophyta</taxon>
        <taxon>Tracheophyta</taxon>
        <taxon>Polypodiopsida</taxon>
        <taxon>Polypodiidae</taxon>
        <taxon>Polypodiales</taxon>
        <taxon>Pteridineae</taxon>
        <taxon>Pteridaceae</taxon>
        <taxon>Parkerioideae</taxon>
        <taxon>Ceratopteris</taxon>
    </lineage>
</organism>
<comment type="caution">
    <text evidence="3">The sequence shown here is derived from an EMBL/GenBank/DDBJ whole genome shotgun (WGS) entry which is preliminary data.</text>
</comment>
<dbReference type="GO" id="GO:0048731">
    <property type="term" value="P:system development"/>
    <property type="evidence" value="ECO:0007669"/>
    <property type="project" value="UniProtKB-ARBA"/>
</dbReference>
<dbReference type="FunFam" id="1.25.40.10:FF:000073">
    <property type="entry name" value="Pentatricopeptide repeat-containing protein chloroplastic"/>
    <property type="match status" value="1"/>
</dbReference>
<gene>
    <name evidence="3" type="ORF">KP509_32G033000</name>
</gene>
<protein>
    <recommendedName>
        <fullName evidence="5">Pentatricopeptide repeat-containing protein</fullName>
    </recommendedName>
</protein>